<accession>A0AAE0UEF1</accession>
<feature type="region of interest" description="Disordered" evidence="4">
    <location>
        <begin position="1"/>
        <end position="40"/>
    </location>
</feature>
<dbReference type="EMBL" id="JAUTDP010000003">
    <property type="protein sequence ID" value="KAK3400765.1"/>
    <property type="molecule type" value="Genomic_DNA"/>
</dbReference>
<feature type="domain" description="O-methyltransferase C-terminal" evidence="5">
    <location>
        <begin position="284"/>
        <end position="427"/>
    </location>
</feature>
<dbReference type="InterPro" id="IPR016461">
    <property type="entry name" value="COMT-like"/>
</dbReference>
<dbReference type="AlphaFoldDB" id="A0AAE0UEF1"/>
<dbReference type="PANTHER" id="PTHR43712:SF17">
    <property type="entry name" value="O-METHYLTRANSFERASE"/>
    <property type="match status" value="1"/>
</dbReference>
<keyword evidence="2" id="KW-0808">Transferase</keyword>
<evidence type="ECO:0000313" key="7">
    <source>
        <dbReference type="Proteomes" id="UP001281003"/>
    </source>
</evidence>
<dbReference type="InterPro" id="IPR036390">
    <property type="entry name" value="WH_DNA-bd_sf"/>
</dbReference>
<keyword evidence="1 6" id="KW-0489">Methyltransferase</keyword>
<dbReference type="SUPFAM" id="SSF46785">
    <property type="entry name" value="Winged helix' DNA-binding domain"/>
    <property type="match status" value="1"/>
</dbReference>
<evidence type="ECO:0000256" key="1">
    <source>
        <dbReference type="ARBA" id="ARBA00022603"/>
    </source>
</evidence>
<dbReference type="GO" id="GO:0008171">
    <property type="term" value="F:O-methyltransferase activity"/>
    <property type="evidence" value="ECO:0007669"/>
    <property type="project" value="InterPro"/>
</dbReference>
<evidence type="ECO:0000313" key="6">
    <source>
        <dbReference type="EMBL" id="KAK3400765.1"/>
    </source>
</evidence>
<keyword evidence="3" id="KW-0949">S-adenosyl-L-methionine</keyword>
<keyword evidence="7" id="KW-1185">Reference proteome</keyword>
<dbReference type="InterPro" id="IPR029063">
    <property type="entry name" value="SAM-dependent_MTases_sf"/>
</dbReference>
<organism evidence="6 7">
    <name type="scientific">Sordaria brevicollis</name>
    <dbReference type="NCBI Taxonomy" id="83679"/>
    <lineage>
        <taxon>Eukaryota</taxon>
        <taxon>Fungi</taxon>
        <taxon>Dikarya</taxon>
        <taxon>Ascomycota</taxon>
        <taxon>Pezizomycotina</taxon>
        <taxon>Sordariomycetes</taxon>
        <taxon>Sordariomycetidae</taxon>
        <taxon>Sordariales</taxon>
        <taxon>Sordariaceae</taxon>
        <taxon>Sordaria</taxon>
    </lineage>
</organism>
<feature type="compositionally biased region" description="Low complexity" evidence="4">
    <location>
        <begin position="465"/>
        <end position="474"/>
    </location>
</feature>
<reference evidence="6" key="2">
    <citation type="submission" date="2023-07" db="EMBL/GenBank/DDBJ databases">
        <authorList>
            <consortium name="Lawrence Berkeley National Laboratory"/>
            <person name="Haridas S."/>
            <person name="Hensen N."/>
            <person name="Bonometti L."/>
            <person name="Westerberg I."/>
            <person name="Brannstrom I.O."/>
            <person name="Guillou S."/>
            <person name="Cros-Aarteil S."/>
            <person name="Calhoun S."/>
            <person name="Kuo A."/>
            <person name="Mondo S."/>
            <person name="Pangilinan J."/>
            <person name="Riley R."/>
            <person name="LaButti K."/>
            <person name="Andreopoulos B."/>
            <person name="Lipzen A."/>
            <person name="Chen C."/>
            <person name="Yanf M."/>
            <person name="Daum C."/>
            <person name="Ng V."/>
            <person name="Clum A."/>
            <person name="Steindorff A."/>
            <person name="Ohm R."/>
            <person name="Martin F."/>
            <person name="Silar P."/>
            <person name="Natvig D."/>
            <person name="Lalanne C."/>
            <person name="Gautier V."/>
            <person name="Ament-velasquez S.L."/>
            <person name="Kruys A."/>
            <person name="Hutchinson M.I."/>
            <person name="Powell A.J."/>
            <person name="Barry K."/>
            <person name="Miller A.N."/>
            <person name="Grigoriev I.V."/>
            <person name="Debuchy R."/>
            <person name="Gladieux P."/>
            <person name="Thoren M.H."/>
            <person name="Johannesson H."/>
        </authorList>
    </citation>
    <scope>NUCLEOTIDE SEQUENCE</scope>
    <source>
        <strain evidence="6">FGSC 1904</strain>
    </source>
</reference>
<comment type="caution">
    <text evidence="6">The sequence shown here is derived from an EMBL/GenBank/DDBJ whole genome shotgun (WGS) entry which is preliminary data.</text>
</comment>
<evidence type="ECO:0000256" key="4">
    <source>
        <dbReference type="SAM" id="MobiDB-lite"/>
    </source>
</evidence>
<evidence type="ECO:0000256" key="2">
    <source>
        <dbReference type="ARBA" id="ARBA00022679"/>
    </source>
</evidence>
<feature type="region of interest" description="Disordered" evidence="4">
    <location>
        <begin position="454"/>
        <end position="474"/>
    </location>
</feature>
<dbReference type="SUPFAM" id="SSF53335">
    <property type="entry name" value="S-adenosyl-L-methionine-dependent methyltransferases"/>
    <property type="match status" value="1"/>
</dbReference>
<evidence type="ECO:0000256" key="3">
    <source>
        <dbReference type="ARBA" id="ARBA00022691"/>
    </source>
</evidence>
<proteinExistence type="predicted"/>
<dbReference type="Pfam" id="PF00891">
    <property type="entry name" value="Methyltransf_2"/>
    <property type="match status" value="1"/>
</dbReference>
<dbReference type="PROSITE" id="PS51683">
    <property type="entry name" value="SAM_OMT_II"/>
    <property type="match status" value="1"/>
</dbReference>
<dbReference type="Proteomes" id="UP001281003">
    <property type="component" value="Unassembled WGS sequence"/>
</dbReference>
<evidence type="ECO:0000259" key="5">
    <source>
        <dbReference type="Pfam" id="PF00891"/>
    </source>
</evidence>
<sequence length="474" mass="52147">MAVSVQSPGRVRNAGQHRTKKSISTPVSSEPKPVDPSIIHQPNDLSSVPSLLSTIITQGLAAVSSPSDDATRLALLASARALVLALEKPRETMIRHCWADTTCFAALSIGVDTGVWAYLGRDDRPKTVKEIAKHTGFEEAYLGRLLKHVAAMGHIVETAKDEYRPTNFCKALGIERLGVAYPLFTGPGNTGGVIRCVTSFPSYLKSINLTTPTSITESNTQFAFDTPKNFFELCHDPAYAPMGAQFNTHMGSYAFGRPTWVDEDFYPVEEHLLEGFNPEEEENAALLVDIGGSIGHDLQKFRTAFPEAKGRLVLQDLEPVVAQVKDGDLDERIERMAYDFLTEQPVKGARAYYMHSVLHDWPDKGCLPILEQVKKAMKPGYSRLLINENVIPDVGANWESTCLDVMMSCLVSSKERTKDEWVQLLEHDAGLKITGFYPVGNGVESIIECELPTEESELPVEDSAESSSTEVESV</sequence>
<reference evidence="6" key="1">
    <citation type="journal article" date="2023" name="Mol. Phylogenet. Evol.">
        <title>Genome-scale phylogeny and comparative genomics of the fungal order Sordariales.</title>
        <authorList>
            <person name="Hensen N."/>
            <person name="Bonometti L."/>
            <person name="Westerberg I."/>
            <person name="Brannstrom I.O."/>
            <person name="Guillou S."/>
            <person name="Cros-Aarteil S."/>
            <person name="Calhoun S."/>
            <person name="Haridas S."/>
            <person name="Kuo A."/>
            <person name="Mondo S."/>
            <person name="Pangilinan J."/>
            <person name="Riley R."/>
            <person name="LaButti K."/>
            <person name="Andreopoulos B."/>
            <person name="Lipzen A."/>
            <person name="Chen C."/>
            <person name="Yan M."/>
            <person name="Daum C."/>
            <person name="Ng V."/>
            <person name="Clum A."/>
            <person name="Steindorff A."/>
            <person name="Ohm R.A."/>
            <person name="Martin F."/>
            <person name="Silar P."/>
            <person name="Natvig D.O."/>
            <person name="Lalanne C."/>
            <person name="Gautier V."/>
            <person name="Ament-Velasquez S.L."/>
            <person name="Kruys A."/>
            <person name="Hutchinson M.I."/>
            <person name="Powell A.J."/>
            <person name="Barry K."/>
            <person name="Miller A.N."/>
            <person name="Grigoriev I.V."/>
            <person name="Debuchy R."/>
            <person name="Gladieux P."/>
            <person name="Hiltunen Thoren M."/>
            <person name="Johannesson H."/>
        </authorList>
    </citation>
    <scope>NUCLEOTIDE SEQUENCE</scope>
    <source>
        <strain evidence="6">FGSC 1904</strain>
    </source>
</reference>
<dbReference type="Gene3D" id="3.40.50.150">
    <property type="entry name" value="Vaccinia Virus protein VP39"/>
    <property type="match status" value="1"/>
</dbReference>
<feature type="compositionally biased region" description="Acidic residues" evidence="4">
    <location>
        <begin position="454"/>
        <end position="464"/>
    </location>
</feature>
<dbReference type="InterPro" id="IPR036388">
    <property type="entry name" value="WH-like_DNA-bd_sf"/>
</dbReference>
<gene>
    <name evidence="6" type="ORF">B0T20DRAFT_347949</name>
</gene>
<dbReference type="InterPro" id="IPR001077">
    <property type="entry name" value="COMT_C"/>
</dbReference>
<name>A0AAE0UEF1_SORBR</name>
<dbReference type="PANTHER" id="PTHR43712">
    <property type="entry name" value="PUTATIVE (AFU_ORTHOLOGUE AFUA_4G14580)-RELATED"/>
    <property type="match status" value="1"/>
</dbReference>
<dbReference type="Gene3D" id="1.10.10.10">
    <property type="entry name" value="Winged helix-like DNA-binding domain superfamily/Winged helix DNA-binding domain"/>
    <property type="match status" value="1"/>
</dbReference>
<protein>
    <submittedName>
        <fullName evidence="6">S-adenosyl-L-methionine-dependent methyltransferase</fullName>
    </submittedName>
</protein>
<dbReference type="GO" id="GO:0032259">
    <property type="term" value="P:methylation"/>
    <property type="evidence" value="ECO:0007669"/>
    <property type="project" value="UniProtKB-KW"/>
</dbReference>